<name>A0A1H7R9Q3_9GAMM</name>
<dbReference type="InterPro" id="IPR013783">
    <property type="entry name" value="Ig-like_fold"/>
</dbReference>
<dbReference type="InterPro" id="IPR008964">
    <property type="entry name" value="Invasin/intimin_cell_adhesion"/>
</dbReference>
<dbReference type="STRING" id="1396821.SAMN05444515_12134"/>
<dbReference type="Gene3D" id="2.60.40.10">
    <property type="entry name" value="Immunoglobulins"/>
    <property type="match status" value="5"/>
</dbReference>
<feature type="region of interest" description="Disordered" evidence="2">
    <location>
        <begin position="67"/>
        <end position="90"/>
    </location>
</feature>
<reference evidence="6" key="1">
    <citation type="submission" date="2016-10" db="EMBL/GenBank/DDBJ databases">
        <authorList>
            <person name="Varghese N."/>
            <person name="Submissions S."/>
        </authorList>
    </citation>
    <scope>NUCLEOTIDE SEQUENCE [LARGE SCALE GENOMIC DNA]</scope>
    <source>
        <strain evidence="6">DSM 241</strain>
    </source>
</reference>
<protein>
    <submittedName>
        <fullName evidence="5">Ig-like domain (Group 1)</fullName>
    </submittedName>
</protein>
<dbReference type="AlphaFoldDB" id="A0A1H7R9Q3"/>
<evidence type="ECO:0000256" key="2">
    <source>
        <dbReference type="SAM" id="MobiDB-lite"/>
    </source>
</evidence>
<dbReference type="PANTHER" id="PTHR39576:SF1">
    <property type="entry name" value="INVASIN"/>
    <property type="match status" value="1"/>
</dbReference>
<organism evidence="5 6">
    <name type="scientific">Ectothiorhodospira marina</name>
    <dbReference type="NCBI Taxonomy" id="1396821"/>
    <lineage>
        <taxon>Bacteria</taxon>
        <taxon>Pseudomonadati</taxon>
        <taxon>Pseudomonadota</taxon>
        <taxon>Gammaproteobacteria</taxon>
        <taxon>Chromatiales</taxon>
        <taxon>Ectothiorhodospiraceae</taxon>
        <taxon>Ectothiorhodospira</taxon>
    </lineage>
</organism>
<dbReference type="Pfam" id="PF02369">
    <property type="entry name" value="Big_1"/>
    <property type="match status" value="2"/>
</dbReference>
<keyword evidence="3" id="KW-0812">Transmembrane</keyword>
<dbReference type="PANTHER" id="PTHR39576">
    <property type="entry name" value="ATTACHING AND EFFACING PROTEIN HOMOLOG-RELATED-RELATED"/>
    <property type="match status" value="1"/>
</dbReference>
<gene>
    <name evidence="5" type="ORF">SAMN05444515_12134</name>
</gene>
<dbReference type="SMART" id="SM00634">
    <property type="entry name" value="BID_1"/>
    <property type="match status" value="5"/>
</dbReference>
<keyword evidence="3" id="KW-1133">Transmembrane helix</keyword>
<keyword evidence="6" id="KW-1185">Reference proteome</keyword>
<dbReference type="SUPFAM" id="SSF49373">
    <property type="entry name" value="Invasin/intimin cell-adhesion fragments"/>
    <property type="match status" value="5"/>
</dbReference>
<dbReference type="InterPro" id="IPR051715">
    <property type="entry name" value="Intimin-Invasin_domain"/>
</dbReference>
<dbReference type="Proteomes" id="UP000199256">
    <property type="component" value="Unassembled WGS sequence"/>
</dbReference>
<evidence type="ECO:0000259" key="4">
    <source>
        <dbReference type="PROSITE" id="PS51127"/>
    </source>
</evidence>
<feature type="compositionally biased region" description="Polar residues" evidence="2">
    <location>
        <begin position="12"/>
        <end position="22"/>
    </location>
</feature>
<proteinExistence type="inferred from homology"/>
<dbReference type="GO" id="GO:0009279">
    <property type="term" value="C:cell outer membrane"/>
    <property type="evidence" value="ECO:0007669"/>
    <property type="project" value="TreeGrafter"/>
</dbReference>
<comment type="similarity">
    <text evidence="1">Belongs to the intimin/invasin family.</text>
</comment>
<dbReference type="PROSITE" id="PS51127">
    <property type="entry name" value="BIG1"/>
    <property type="match status" value="1"/>
</dbReference>
<sequence>MSKTGTDEQRPSLGNSQATQSIKGRPLMKGLKNMKELSLIHRLLFGLISLTFILAVSACGGGDDDGFVPDDDDLKTKQTNPGQPATPITLEGSGDDVLEFSTQQDGPVYFDLQHTGTGVFFVDILNLEAEQLQSLLINSGDVDVRRVANLDAGSYLLDIEAGGDWSIIITPPSQGTPDVGTDIPSPVVKQLSLRSSAQQMDSSGTVPVTLTALARDANNTVIEGASVQFSSSDDDVAIEIIHATTNASGIAEAKIINLNQNTDRFVTVRATAGEQTAITRIQVTDETFDPPAQIFFSGTKEGTETFSVRENGTIFLEIQQQGNGILNASIRDSNGNIVHTLSIASGTDDLYWAQFLEAGDYTIEISGSAEWDAALTLPQPAKETDSSVYSVTLLSTTPQLPSSADSPITLTAFIRDANNVLMKDVPVQFSADSETAIQVIRDITDETGTAQATLNTLDNRANRTVTASATADGRVGNTQVQISGTTLSIAGSSSSMILGDTLTLTITLRDSANRRVPNEELAVSSSRDNSIDNPSPTTNINGQAIVNVTAQQGGQDTITVSGAGTTSEFTFNVSTDTLAFIKPDTDAEVELGTPQEIRVLWESAGTPVNGQTVRFTATRGNFNPASGEVLTDADGEATIEIDSTTAGPSIITANANNGPEATSEILFVAAEAEKMMLQASPAVLGTNPDNQDAEQSEIIAIIRDPAGNLVKNKLIRFNLTDVTGGSLSPAAAITDAFGRAATTYTAGNSPSQQDGIVIRAWVDDKPSVEEEVKLTTAEKSLFITLGTGNVMEKRDSVRYAKPYGVLVTDVSGGPVPNAEVTVEIWPTQYFKGFWQKPSPTLPWEQVTTAGPCANEDVNRDGILDPGEDSNNNDLLDPGNIVTLSMRELTTDSSGFADFDVVYFQQFAQWVDVELRARATVEGSESTETIYFKLPIFAEDVDPDSSNPPGNPSPFGQSATCADDS</sequence>
<dbReference type="EMBL" id="FOAA01000021">
    <property type="protein sequence ID" value="SEL56913.1"/>
    <property type="molecule type" value="Genomic_DNA"/>
</dbReference>
<accession>A0A1H7R9Q3</accession>
<dbReference type="InterPro" id="IPR003344">
    <property type="entry name" value="Big_1_dom"/>
</dbReference>
<feature type="transmembrane region" description="Helical" evidence="3">
    <location>
        <begin position="39"/>
        <end position="58"/>
    </location>
</feature>
<evidence type="ECO:0000256" key="3">
    <source>
        <dbReference type="SAM" id="Phobius"/>
    </source>
</evidence>
<feature type="compositionally biased region" description="Polar residues" evidence="2">
    <location>
        <begin position="954"/>
        <end position="964"/>
    </location>
</feature>
<feature type="region of interest" description="Disordered" evidence="2">
    <location>
        <begin position="1"/>
        <end position="25"/>
    </location>
</feature>
<keyword evidence="3" id="KW-0472">Membrane</keyword>
<feature type="region of interest" description="Disordered" evidence="2">
    <location>
        <begin position="940"/>
        <end position="964"/>
    </location>
</feature>
<evidence type="ECO:0000256" key="1">
    <source>
        <dbReference type="ARBA" id="ARBA00010116"/>
    </source>
</evidence>
<evidence type="ECO:0000313" key="6">
    <source>
        <dbReference type="Proteomes" id="UP000199256"/>
    </source>
</evidence>
<feature type="domain" description="Big-1" evidence="4">
    <location>
        <begin position="577"/>
        <end position="668"/>
    </location>
</feature>
<feature type="compositionally biased region" description="Basic and acidic residues" evidence="2">
    <location>
        <begin position="1"/>
        <end position="10"/>
    </location>
</feature>
<evidence type="ECO:0000313" key="5">
    <source>
        <dbReference type="EMBL" id="SEL56913.1"/>
    </source>
</evidence>
<dbReference type="OrthoDB" id="5620247at2"/>